<name>A0A1C7D535_9SPHN</name>
<evidence type="ECO:0000259" key="1">
    <source>
        <dbReference type="PROSITE" id="PS51704"/>
    </source>
</evidence>
<gene>
    <name evidence="2" type="ORF">A6F65_00251</name>
</gene>
<feature type="domain" description="GP-PDE" evidence="1">
    <location>
        <begin position="8"/>
        <end position="238"/>
    </location>
</feature>
<dbReference type="Gene3D" id="3.20.20.190">
    <property type="entry name" value="Phosphatidylinositol (PI) phosphodiesterase"/>
    <property type="match status" value="1"/>
</dbReference>
<dbReference type="KEGG" id="anh:A6F65_00251"/>
<dbReference type="AlphaFoldDB" id="A0A1C7D535"/>
<dbReference type="InterPro" id="IPR030395">
    <property type="entry name" value="GP_PDE_dom"/>
</dbReference>
<dbReference type="SUPFAM" id="SSF51695">
    <property type="entry name" value="PLC-like phosphodiesterases"/>
    <property type="match status" value="1"/>
</dbReference>
<dbReference type="EMBL" id="CP016545">
    <property type="protein sequence ID" value="ANU06578.1"/>
    <property type="molecule type" value="Genomic_DNA"/>
</dbReference>
<accession>A0A1C7D535</accession>
<dbReference type="PROSITE" id="PS51704">
    <property type="entry name" value="GP_PDE"/>
    <property type="match status" value="1"/>
</dbReference>
<dbReference type="PANTHER" id="PTHR46211">
    <property type="entry name" value="GLYCEROPHOSPHORYL DIESTER PHOSPHODIESTERASE"/>
    <property type="match status" value="1"/>
</dbReference>
<dbReference type="STRING" id="645517.A6F65_00251"/>
<dbReference type="PANTHER" id="PTHR46211:SF1">
    <property type="entry name" value="GLYCEROPHOSPHODIESTER PHOSPHODIESTERASE, CYTOPLASMIC"/>
    <property type="match status" value="1"/>
</dbReference>
<reference evidence="2 3" key="1">
    <citation type="submission" date="2016-07" db="EMBL/GenBank/DDBJ databases">
        <title>Complete genome sequence of Altererythrobacter namhicola JCM 16345T, containing esterase-encoding genes.</title>
        <authorList>
            <person name="Cheng H."/>
            <person name="Wu Y.-H."/>
            <person name="Jian S.-L."/>
            <person name="Huo Y.-Y."/>
            <person name="Wang C.-S."/>
            <person name="Xu X.-W."/>
        </authorList>
    </citation>
    <scope>NUCLEOTIDE SEQUENCE [LARGE SCALE GENOMIC DNA]</scope>
    <source>
        <strain evidence="2 3">JCM 16345</strain>
    </source>
</reference>
<protein>
    <submittedName>
        <fullName evidence="2">Cytoplasmic glycerophosphodiester phosphodiesterase</fullName>
    </submittedName>
</protein>
<dbReference type="InterPro" id="IPR017946">
    <property type="entry name" value="PLC-like_Pdiesterase_TIM-brl"/>
</dbReference>
<keyword evidence="3" id="KW-1185">Reference proteome</keyword>
<dbReference type="PATRIC" id="fig|645517.4.peg.253"/>
<evidence type="ECO:0000313" key="2">
    <source>
        <dbReference type="EMBL" id="ANU06578.1"/>
    </source>
</evidence>
<dbReference type="GO" id="GO:0008081">
    <property type="term" value="F:phosphoric diester hydrolase activity"/>
    <property type="evidence" value="ECO:0007669"/>
    <property type="project" value="InterPro"/>
</dbReference>
<dbReference type="RefSeq" id="WP_067784950.1">
    <property type="nucleotide sequence ID" value="NZ_CP016545.1"/>
</dbReference>
<dbReference type="Pfam" id="PF03009">
    <property type="entry name" value="GDPD"/>
    <property type="match status" value="1"/>
</dbReference>
<proteinExistence type="predicted"/>
<dbReference type="Proteomes" id="UP000092698">
    <property type="component" value="Chromosome"/>
</dbReference>
<sequence length="238" mass="26041">MPADWLFGTQFAHRGLHGPGVPENSLPAFAAAMERGMGIECDIQRSADDAAMVFHDWELERLTGEKGLTAARSAQELRQLSLLGTKAHPPTLSELLELVAGRTPLLIEIKSRQGYDVARSCQSVADCLRGYSGPAAVMSFDPRAPRWFARHAHRVLRGLVVTEEGARGFAGLVRRHLAWRHSRAQFLAYDVRDLPSSFAARKRSLGVPVLTWTVRSAETRETAHANADSPIAEGPGVV</sequence>
<evidence type="ECO:0000313" key="3">
    <source>
        <dbReference type="Proteomes" id="UP000092698"/>
    </source>
</evidence>
<organism evidence="2 3">
    <name type="scientific">Paraurantiacibacter namhicola</name>
    <dbReference type="NCBI Taxonomy" id="645517"/>
    <lineage>
        <taxon>Bacteria</taxon>
        <taxon>Pseudomonadati</taxon>
        <taxon>Pseudomonadota</taxon>
        <taxon>Alphaproteobacteria</taxon>
        <taxon>Sphingomonadales</taxon>
        <taxon>Erythrobacteraceae</taxon>
        <taxon>Paraurantiacibacter</taxon>
    </lineage>
</organism>
<dbReference type="GO" id="GO:0006629">
    <property type="term" value="P:lipid metabolic process"/>
    <property type="evidence" value="ECO:0007669"/>
    <property type="project" value="InterPro"/>
</dbReference>